<dbReference type="RefSeq" id="WP_135736128.1">
    <property type="nucleotide sequence ID" value="NZ_RQEZ01000088.1"/>
</dbReference>
<sequence length="182" mass="20805">MGTKVAFSSQFNFITAVYFLVQATLNILITILLFPILKEKFPNELGYEFVYSFLTVFGIEAFVRHTNITMYDTGILSVQDWLNKVKELALAETLEKSIVNATNKMHEKVERLKDRVDELKLDFHIKRLFVGEITAEVVIAEANKIGDSFAYKAWAIVRVFPVEADALIKNNKPKNRISDVIN</sequence>
<dbReference type="AlphaFoldDB" id="A0A5F1YFA3"/>
<protein>
    <submittedName>
        <fullName evidence="3">Uncharacterized protein</fullName>
    </submittedName>
</protein>
<accession>A0A5F1YFA3</accession>
<name>A0A5F1YFA3_9LEPT</name>
<evidence type="ECO:0000313" key="3">
    <source>
        <dbReference type="EMBL" id="TGK38494.1"/>
    </source>
</evidence>
<feature type="transmembrane region" description="Helical" evidence="2">
    <location>
        <begin position="12"/>
        <end position="33"/>
    </location>
</feature>
<feature type="transmembrane region" description="Helical" evidence="2">
    <location>
        <begin position="45"/>
        <end position="63"/>
    </location>
</feature>
<keyword evidence="4" id="KW-1185">Reference proteome</keyword>
<keyword evidence="2" id="KW-1133">Transmembrane helix</keyword>
<keyword evidence="1" id="KW-0175">Coiled coil</keyword>
<dbReference type="EMBL" id="RQFA01000010">
    <property type="protein sequence ID" value="TGK38494.1"/>
    <property type="molecule type" value="Genomic_DNA"/>
</dbReference>
<reference evidence="3" key="1">
    <citation type="journal article" date="2019" name="PLoS Negl. Trop. Dis.">
        <title>Revisiting the worldwide diversity of Leptospira species in the environment.</title>
        <authorList>
            <person name="Vincent A.T."/>
            <person name="Schiettekatte O."/>
            <person name="Bourhy P."/>
            <person name="Veyrier F.J."/>
            <person name="Picardeau M."/>
        </authorList>
    </citation>
    <scope>NUCLEOTIDE SEQUENCE [LARGE SCALE GENOMIC DNA]</scope>
    <source>
        <strain evidence="3">201800299</strain>
    </source>
</reference>
<evidence type="ECO:0000256" key="2">
    <source>
        <dbReference type="SAM" id="Phobius"/>
    </source>
</evidence>
<feature type="coiled-coil region" evidence="1">
    <location>
        <begin position="91"/>
        <end position="122"/>
    </location>
</feature>
<evidence type="ECO:0000313" key="4">
    <source>
        <dbReference type="Proteomes" id="UP000298277"/>
    </source>
</evidence>
<keyword evidence="2" id="KW-0812">Transmembrane</keyword>
<gene>
    <name evidence="3" type="ORF">EHQ17_02350</name>
</gene>
<dbReference type="Proteomes" id="UP000298277">
    <property type="component" value="Unassembled WGS sequence"/>
</dbReference>
<comment type="caution">
    <text evidence="3">The sequence shown here is derived from an EMBL/GenBank/DDBJ whole genome shotgun (WGS) entry which is preliminary data.</text>
</comment>
<organism evidence="3 4">
    <name type="scientific">Leptospira gomenensis</name>
    <dbReference type="NCBI Taxonomy" id="2484974"/>
    <lineage>
        <taxon>Bacteria</taxon>
        <taxon>Pseudomonadati</taxon>
        <taxon>Spirochaetota</taxon>
        <taxon>Spirochaetia</taxon>
        <taxon>Leptospirales</taxon>
        <taxon>Leptospiraceae</taxon>
        <taxon>Leptospira</taxon>
    </lineage>
</organism>
<evidence type="ECO:0000256" key="1">
    <source>
        <dbReference type="SAM" id="Coils"/>
    </source>
</evidence>
<keyword evidence="2" id="KW-0472">Membrane</keyword>
<proteinExistence type="predicted"/>